<evidence type="ECO:0000313" key="5">
    <source>
        <dbReference type="Proteomes" id="UP000070427"/>
    </source>
</evidence>
<evidence type="ECO:0000256" key="1">
    <source>
        <dbReference type="SAM" id="Coils"/>
    </source>
</evidence>
<gene>
    <name evidence="4" type="ORF">AN618_24750</name>
</gene>
<dbReference type="Proteomes" id="UP000070427">
    <property type="component" value="Unassembled WGS sequence"/>
</dbReference>
<keyword evidence="1" id="KW-0175">Coiled coil</keyword>
<keyword evidence="5" id="KW-1185">Reference proteome</keyword>
<feature type="coiled-coil region" evidence="1">
    <location>
        <begin position="229"/>
        <end position="263"/>
    </location>
</feature>
<organism evidence="4 5">
    <name type="scientific">Fervidicola ferrireducens</name>
    <dbReference type="NCBI Taxonomy" id="520764"/>
    <lineage>
        <taxon>Bacteria</taxon>
        <taxon>Bacillati</taxon>
        <taxon>Bacillota</taxon>
        <taxon>Clostridia</taxon>
        <taxon>Thermosediminibacterales</taxon>
        <taxon>Thermosediminibacteraceae</taxon>
        <taxon>Fervidicola</taxon>
    </lineage>
</organism>
<dbReference type="InterPro" id="IPR047650">
    <property type="entry name" value="Transpos_IS110"/>
</dbReference>
<dbReference type="InterPro" id="IPR003346">
    <property type="entry name" value="Transposase_20"/>
</dbReference>
<dbReference type="GO" id="GO:0004803">
    <property type="term" value="F:transposase activity"/>
    <property type="evidence" value="ECO:0007669"/>
    <property type="project" value="InterPro"/>
</dbReference>
<evidence type="ECO:0000259" key="2">
    <source>
        <dbReference type="Pfam" id="PF01548"/>
    </source>
</evidence>
<dbReference type="Pfam" id="PF02371">
    <property type="entry name" value="Transposase_20"/>
    <property type="match status" value="1"/>
</dbReference>
<reference evidence="4 5" key="1">
    <citation type="submission" date="2015-12" db="EMBL/GenBank/DDBJ databases">
        <title>Draft genome sequnece of Fervidicola ferrireducens strain Y170.</title>
        <authorList>
            <person name="Patel B.K."/>
        </authorList>
    </citation>
    <scope>NUCLEOTIDE SEQUENCE [LARGE SCALE GENOMIC DNA]</scope>
    <source>
        <strain evidence="4 5">Y170</strain>
    </source>
</reference>
<dbReference type="NCBIfam" id="NF033542">
    <property type="entry name" value="transpos_IS110"/>
    <property type="match status" value="1"/>
</dbReference>
<accession>A0A140KZD9</accession>
<evidence type="ECO:0000313" key="4">
    <source>
        <dbReference type="EMBL" id="KXG73664.1"/>
    </source>
</evidence>
<dbReference type="InterPro" id="IPR002525">
    <property type="entry name" value="Transp_IS110-like_N"/>
</dbReference>
<dbReference type="STRING" id="520764.AN618_24750"/>
<protein>
    <submittedName>
        <fullName evidence="4">Uncharacterized protein</fullName>
    </submittedName>
</protein>
<evidence type="ECO:0000259" key="3">
    <source>
        <dbReference type="Pfam" id="PF02371"/>
    </source>
</evidence>
<dbReference type="InParanoid" id="A0A140KZD9"/>
<dbReference type="GO" id="GO:0006313">
    <property type="term" value="P:DNA transposition"/>
    <property type="evidence" value="ECO:0007669"/>
    <property type="project" value="InterPro"/>
</dbReference>
<comment type="caution">
    <text evidence="4">The sequence shown here is derived from an EMBL/GenBank/DDBJ whole genome shotgun (WGS) entry which is preliminary data.</text>
</comment>
<feature type="domain" description="Transposase IS116/IS110/IS902 C-terminal" evidence="3">
    <location>
        <begin position="274"/>
        <end position="360"/>
    </location>
</feature>
<dbReference type="PATRIC" id="fig|520764.3.peg.2683"/>
<dbReference type="AlphaFoldDB" id="A0A140KZD9"/>
<dbReference type="GO" id="GO:0003677">
    <property type="term" value="F:DNA binding"/>
    <property type="evidence" value="ECO:0007669"/>
    <property type="project" value="InterPro"/>
</dbReference>
<proteinExistence type="predicted"/>
<dbReference type="RefSeq" id="WP_066355644.1">
    <property type="nucleotide sequence ID" value="NZ_LOED01000081.1"/>
</dbReference>
<name>A0A140KZD9_9FIRM</name>
<dbReference type="EMBL" id="LOED01000081">
    <property type="protein sequence ID" value="KXG73664.1"/>
    <property type="molecule type" value="Genomic_DNA"/>
</dbReference>
<dbReference type="OrthoDB" id="9811278at2"/>
<dbReference type="Pfam" id="PF01548">
    <property type="entry name" value="DEDD_Tnp_IS110"/>
    <property type="match status" value="1"/>
</dbReference>
<sequence>MIYGGIDVAKHSHEVCLVNDSGDIVLRMHLDNNHKGMNKLLQALERLGLKPDDVKFCLEATGHYWLPIYCYLTNQGFELHVINPIQSDALRNLYVRKAKTDQKDALLLADLLRLGRAPATRLPSETTLKLQSLSRLRFEFVRQVGGLKNRVLGILDRIFPEYPDCFSDVFIRTSRELLKSYPEPEELAEVDLSELSAFLKEHSRGRFGEERAKKIQSLAKGTFGITMALDAFTLQLRLLIEQIEFIEEQIKVIEDAINEVMEELRPSKETPYRHVIETIPGIGSILAAAIIGEIGDISRFPNPRALVAYAGLDATVRASGLFEGTRNRMSKRGSPVLRNSLWLAAISARRFNPELRAYYELKRSQGKHSNVATGAVARKLVHLIYSLWKDNRPYDADYQWSPPGKNA</sequence>
<feature type="domain" description="Transposase IS110-like N-terminal" evidence="2">
    <location>
        <begin position="5"/>
        <end position="160"/>
    </location>
</feature>
<dbReference type="PANTHER" id="PTHR33055">
    <property type="entry name" value="TRANSPOSASE FOR INSERTION SEQUENCE ELEMENT IS1111A"/>
    <property type="match status" value="1"/>
</dbReference>
<dbReference type="PANTHER" id="PTHR33055:SF15">
    <property type="entry name" value="TRANSPOSASE-RELATED"/>
    <property type="match status" value="1"/>
</dbReference>